<dbReference type="OrthoDB" id="8617612at2"/>
<sequence length="80" mass="8800">MNYVDGGKIKIGDKVTFGGGLEGTIICCFDTKEYFPDFEYESFADVCKAGVMIKTHGGGLVHYSYPDYDLILLSRADSES</sequence>
<accession>A0A2N9XV70</accession>
<evidence type="ECO:0000313" key="1">
    <source>
        <dbReference type="EMBL" id="PIT50112.1"/>
    </source>
</evidence>
<evidence type="ECO:0000313" key="3">
    <source>
        <dbReference type="Proteomes" id="UP000229970"/>
    </source>
</evidence>
<reference evidence="3 4" key="1">
    <citation type="journal article" date="2017" name="MBio">
        <title>Type VI secretion-mediated competition in the bee gut microbiome.</title>
        <authorList>
            <person name="Steele M.I."/>
            <person name="Kwong W.K."/>
            <person name="Powell J.E."/>
            <person name="Whiteley M."/>
            <person name="Moran N.A."/>
        </authorList>
    </citation>
    <scope>NUCLEOTIDE SEQUENCE [LARGE SCALE GENOMIC DNA]</scope>
    <source>
        <strain evidence="2 4">Occ4-2</strain>
        <strain evidence="1 3">Ruf1-X</strain>
    </source>
</reference>
<name>A0A2N9XV70_9NEIS</name>
<dbReference type="EMBL" id="MEIQ01000009">
    <property type="protein sequence ID" value="PIT53460.1"/>
    <property type="molecule type" value="Genomic_DNA"/>
</dbReference>
<evidence type="ECO:0000313" key="2">
    <source>
        <dbReference type="EMBL" id="PIT53460.1"/>
    </source>
</evidence>
<comment type="caution">
    <text evidence="2">The sequence shown here is derived from an EMBL/GenBank/DDBJ whole genome shotgun (WGS) entry which is preliminary data.</text>
</comment>
<dbReference type="Proteomes" id="UP000231484">
    <property type="component" value="Unassembled WGS sequence"/>
</dbReference>
<dbReference type="RefSeq" id="WP_143557388.1">
    <property type="nucleotide sequence ID" value="NZ_MDUZ01000040.1"/>
</dbReference>
<evidence type="ECO:0000313" key="4">
    <source>
        <dbReference type="Proteomes" id="UP000231484"/>
    </source>
</evidence>
<dbReference type="AlphaFoldDB" id="A0A2N9XV70"/>
<organism evidence="2 4">
    <name type="scientific">Snodgrassella alvi</name>
    <dbReference type="NCBI Taxonomy" id="1196083"/>
    <lineage>
        <taxon>Bacteria</taxon>
        <taxon>Pseudomonadati</taxon>
        <taxon>Pseudomonadota</taxon>
        <taxon>Betaproteobacteria</taxon>
        <taxon>Neisseriales</taxon>
        <taxon>Neisseriaceae</taxon>
        <taxon>Snodgrassella</taxon>
    </lineage>
</organism>
<proteinExistence type="predicted"/>
<gene>
    <name evidence="1" type="ORF">BHC46_01245</name>
    <name evidence="2" type="ORF">BHC48_01095</name>
</gene>
<dbReference type="EMBL" id="MEIP01000003">
    <property type="protein sequence ID" value="PIT50112.1"/>
    <property type="molecule type" value="Genomic_DNA"/>
</dbReference>
<protein>
    <submittedName>
        <fullName evidence="2">Uncharacterized protein</fullName>
    </submittedName>
</protein>
<dbReference type="Proteomes" id="UP000229970">
    <property type="component" value="Unassembled WGS sequence"/>
</dbReference>